<evidence type="ECO:0000313" key="1">
    <source>
        <dbReference type="EMBL" id="QOR61478.1"/>
    </source>
</evidence>
<organism evidence="1 2">
    <name type="scientific">Sulfurovum indicum</name>
    <dbReference type="NCBI Taxonomy" id="2779528"/>
    <lineage>
        <taxon>Bacteria</taxon>
        <taxon>Pseudomonadati</taxon>
        <taxon>Campylobacterota</taxon>
        <taxon>Epsilonproteobacteria</taxon>
        <taxon>Campylobacterales</taxon>
        <taxon>Sulfurovaceae</taxon>
        <taxon>Sulfurovum</taxon>
    </lineage>
</organism>
<dbReference type="EMBL" id="CP063164">
    <property type="protein sequence ID" value="QOR61478.1"/>
    <property type="molecule type" value="Genomic_DNA"/>
</dbReference>
<sequence length="242" mass="27523">MIKEIMILILSGSLYSLSANTQKIQTESENSKVTLVSYGKVLEKKEVLGYIYLKVDENGRQRWIAIARAPVEVGDTIGYDTKTVMKNFTSPTLGKTFEEIIFANEVYLSQKAGRPLSMKEMLSEKIDAVEVKSELKDFREKPFYTIEEVHRYRKELAGKVVAVKAKVYKVSHQIMRRDWVHLGDGTGNEQKLTDDLVFTASETLVKAGDHVIAKGRIVVDKDFGYGYFYKVIGENSTFEKQE</sequence>
<dbReference type="AlphaFoldDB" id="A0A7M1S279"/>
<evidence type="ECO:0000313" key="2">
    <source>
        <dbReference type="Proteomes" id="UP000595074"/>
    </source>
</evidence>
<dbReference type="Proteomes" id="UP000595074">
    <property type="component" value="Chromosome"/>
</dbReference>
<accession>A0A7M1S279</accession>
<reference evidence="1 2" key="1">
    <citation type="submission" date="2020-10" db="EMBL/GenBank/DDBJ databases">
        <title>The genome of sulfurovum sp.</title>
        <authorList>
            <person name="Xie S."/>
            <person name="Shao Z."/>
            <person name="Jiang L."/>
        </authorList>
    </citation>
    <scope>NUCLEOTIDE SEQUENCE [LARGE SCALE GENOMIC DNA]</scope>
    <source>
        <strain evidence="1 2">ST-419</strain>
    </source>
</reference>
<gene>
    <name evidence="1" type="ORF">IMZ28_08540</name>
</gene>
<protein>
    <recommendedName>
        <fullName evidence="3">GW domain-containing protein</fullName>
    </recommendedName>
</protein>
<name>A0A7M1S279_9BACT</name>
<dbReference type="KEGG" id="sinu:IMZ28_08540"/>
<evidence type="ECO:0008006" key="3">
    <source>
        <dbReference type="Google" id="ProtNLM"/>
    </source>
</evidence>
<proteinExistence type="predicted"/>
<dbReference type="RefSeq" id="WP_197548152.1">
    <property type="nucleotide sequence ID" value="NZ_CP063164.1"/>
</dbReference>
<keyword evidence="2" id="KW-1185">Reference proteome</keyword>